<dbReference type="Gene3D" id="2.30.30.40">
    <property type="entry name" value="SH3 Domains"/>
    <property type="match status" value="1"/>
</dbReference>
<name>A0ABV7HHU5_9GAMM</name>
<evidence type="ECO:0000259" key="2">
    <source>
        <dbReference type="PROSITE" id="PS51781"/>
    </source>
</evidence>
<comment type="caution">
    <text evidence="3">The sequence shown here is derived from an EMBL/GenBank/DDBJ whole genome shotgun (WGS) entry which is preliminary data.</text>
</comment>
<keyword evidence="1" id="KW-0732">Signal</keyword>
<evidence type="ECO:0000313" key="3">
    <source>
        <dbReference type="EMBL" id="MFC3151106.1"/>
    </source>
</evidence>
<evidence type="ECO:0000256" key="1">
    <source>
        <dbReference type="SAM" id="SignalP"/>
    </source>
</evidence>
<keyword evidence="4" id="KW-1185">Reference proteome</keyword>
<feature type="domain" description="SH3b" evidence="2">
    <location>
        <begin position="47"/>
        <end position="112"/>
    </location>
</feature>
<dbReference type="PROSITE" id="PS51781">
    <property type="entry name" value="SH3B"/>
    <property type="match status" value="1"/>
</dbReference>
<dbReference type="EMBL" id="JBHRSZ010000004">
    <property type="protein sequence ID" value="MFC3151106.1"/>
    <property type="molecule type" value="Genomic_DNA"/>
</dbReference>
<dbReference type="RefSeq" id="WP_386719252.1">
    <property type="nucleotide sequence ID" value="NZ_JBHRSZ010000004.1"/>
</dbReference>
<dbReference type="InterPro" id="IPR011250">
    <property type="entry name" value="OMP/PagP_B-barrel"/>
</dbReference>
<feature type="chain" id="PRO_5047106174" evidence="1">
    <location>
        <begin position="23"/>
        <end position="270"/>
    </location>
</feature>
<protein>
    <submittedName>
        <fullName evidence="3">SH3 domain-containing protein</fullName>
    </submittedName>
</protein>
<dbReference type="Gene3D" id="2.40.160.20">
    <property type="match status" value="1"/>
</dbReference>
<feature type="signal peptide" evidence="1">
    <location>
        <begin position="1"/>
        <end position="22"/>
    </location>
</feature>
<proteinExistence type="predicted"/>
<evidence type="ECO:0000313" key="4">
    <source>
        <dbReference type="Proteomes" id="UP001595476"/>
    </source>
</evidence>
<dbReference type="InterPro" id="IPR003646">
    <property type="entry name" value="SH3-like_bac-type"/>
</dbReference>
<reference evidence="4" key="1">
    <citation type="journal article" date="2019" name="Int. J. Syst. Evol. Microbiol.">
        <title>The Global Catalogue of Microorganisms (GCM) 10K type strain sequencing project: providing services to taxonomists for standard genome sequencing and annotation.</title>
        <authorList>
            <consortium name="The Broad Institute Genomics Platform"/>
            <consortium name="The Broad Institute Genome Sequencing Center for Infectious Disease"/>
            <person name="Wu L."/>
            <person name="Ma J."/>
        </authorList>
    </citation>
    <scope>NUCLEOTIDE SEQUENCE [LARGE SCALE GENOMIC DNA]</scope>
    <source>
        <strain evidence="4">KCTC 52438</strain>
    </source>
</reference>
<organism evidence="3 4">
    <name type="scientific">Litoribrevibacter euphylliae</name>
    <dbReference type="NCBI Taxonomy" id="1834034"/>
    <lineage>
        <taxon>Bacteria</taxon>
        <taxon>Pseudomonadati</taxon>
        <taxon>Pseudomonadota</taxon>
        <taxon>Gammaproteobacteria</taxon>
        <taxon>Oceanospirillales</taxon>
        <taxon>Oceanospirillaceae</taxon>
        <taxon>Litoribrevibacter</taxon>
    </lineage>
</organism>
<accession>A0ABV7HHU5</accession>
<gene>
    <name evidence="3" type="ORF">ACFOEK_08705</name>
</gene>
<dbReference type="SUPFAM" id="SSF56925">
    <property type="entry name" value="OMPA-like"/>
    <property type="match status" value="1"/>
</dbReference>
<sequence length="270" mass="30749">MVSRVQILILFLCSISAVLVRAETAKLPVDESVQTPSDRVLSDRVPSDRVILKVEKTFVDLYTGPGYGYPNHYSAKRGETLEIVRRRTSWYRVVTDNGTEGWVEEEQLSSLKLVHGDGKDFEEAVLDDFYDARFEFSVFVGGLAEDTQYNGRLGYKLTEFLEVEAFYGQAFNDFSDTRFYGIGIQGKPLRGRRWEPYFGLSTGELENDPNSTVIGGQTTQDDITMAQIGMRFYFTRNFVLRAEYGRMLLHVDDDRRDDLDLVSVGIGAFF</sequence>
<dbReference type="Proteomes" id="UP001595476">
    <property type="component" value="Unassembled WGS sequence"/>
</dbReference>
<dbReference type="Pfam" id="PF08239">
    <property type="entry name" value="SH3_3"/>
    <property type="match status" value="1"/>
</dbReference>